<evidence type="ECO:0000256" key="9">
    <source>
        <dbReference type="SAM" id="Phobius"/>
    </source>
</evidence>
<dbReference type="Proteomes" id="UP000275461">
    <property type="component" value="Unassembled WGS sequence"/>
</dbReference>
<keyword evidence="4" id="KW-0997">Cell inner membrane</keyword>
<feature type="transmembrane region" description="Helical" evidence="9">
    <location>
        <begin position="237"/>
        <end position="255"/>
    </location>
</feature>
<feature type="transmembrane region" description="Helical" evidence="9">
    <location>
        <begin position="335"/>
        <end position="354"/>
    </location>
</feature>
<keyword evidence="3" id="KW-1003">Cell membrane</keyword>
<sequence length="406" mass="42832">MSAVSSAIPKTVGPMNPAGWLALALLVVGTLYLGQAIDLTQATLFLVGGALGVVLYHAAFGFTGAWRVFITERRGQGLRAQMVMLALAVVLFFPVLHTGSAFGNEVSGFVFPIGVSVVVGSFLFGIGMQLGGGCASGTLFTAGGGNVRMVVTLIGFILGSVIATHHVDWWFQQPAFEAVSVVEGLGVAGGIALSFALFATIYGLTVLLERRRHGSLEAPKTSANQGWRRFLRGPWPLIWGAVALAVLNFITLVLAGRPWGVTAAFALWGAKFFELINIDVTQWAYWQSEANAAALQTSVFADITSVMNFGIVLGALLAAALAGRFAPSLRIPFRPLMAAVIGGLLLGYGARLAFGCNIGAYFGGIASGSLHGWVWLVFAFLGNMAGVKLRPFFFGERAEPRQAPSC</sequence>
<keyword evidence="5 9" id="KW-0812">Transmembrane</keyword>
<feature type="transmembrane region" description="Helical" evidence="9">
    <location>
        <begin position="46"/>
        <end position="70"/>
    </location>
</feature>
<evidence type="ECO:0000256" key="4">
    <source>
        <dbReference type="ARBA" id="ARBA00022519"/>
    </source>
</evidence>
<feature type="transmembrane region" description="Helical" evidence="9">
    <location>
        <begin position="187"/>
        <end position="208"/>
    </location>
</feature>
<proteinExistence type="inferred from homology"/>
<feature type="transmembrane region" description="Helical" evidence="9">
    <location>
        <begin position="109"/>
        <end position="128"/>
    </location>
</feature>
<dbReference type="PANTHER" id="PTHR30574">
    <property type="entry name" value="INNER MEMBRANE PROTEIN YEDE"/>
    <property type="match status" value="1"/>
</dbReference>
<evidence type="ECO:0000256" key="8">
    <source>
        <dbReference type="ARBA" id="ARBA00035655"/>
    </source>
</evidence>
<keyword evidence="2" id="KW-0813">Transport</keyword>
<comment type="caution">
    <text evidence="10">The sequence shown here is derived from an EMBL/GenBank/DDBJ whole genome shotgun (WGS) entry which is preliminary data.</text>
</comment>
<evidence type="ECO:0000256" key="1">
    <source>
        <dbReference type="ARBA" id="ARBA00004429"/>
    </source>
</evidence>
<organism evidence="10 11">
    <name type="scientific">Alkalispirillum mobile</name>
    <dbReference type="NCBI Taxonomy" id="85925"/>
    <lineage>
        <taxon>Bacteria</taxon>
        <taxon>Pseudomonadati</taxon>
        <taxon>Pseudomonadota</taxon>
        <taxon>Gammaproteobacteria</taxon>
        <taxon>Chromatiales</taxon>
        <taxon>Ectothiorhodospiraceae</taxon>
        <taxon>Alkalispirillum</taxon>
    </lineage>
</organism>
<evidence type="ECO:0000313" key="11">
    <source>
        <dbReference type="Proteomes" id="UP000275461"/>
    </source>
</evidence>
<gene>
    <name evidence="10" type="ORF">DFR31_2552</name>
</gene>
<accession>A0A498BT44</accession>
<evidence type="ECO:0000256" key="3">
    <source>
        <dbReference type="ARBA" id="ARBA00022475"/>
    </source>
</evidence>
<keyword evidence="6 9" id="KW-1133">Transmembrane helix</keyword>
<dbReference type="GO" id="GO:0005886">
    <property type="term" value="C:plasma membrane"/>
    <property type="evidence" value="ECO:0007669"/>
    <property type="project" value="UniProtKB-SubCell"/>
</dbReference>
<feature type="transmembrane region" description="Helical" evidence="9">
    <location>
        <begin position="360"/>
        <end position="381"/>
    </location>
</feature>
<name>A0A498BT44_9GAMM</name>
<dbReference type="AlphaFoldDB" id="A0A498BT44"/>
<reference evidence="10 11" key="1">
    <citation type="submission" date="2018-10" db="EMBL/GenBank/DDBJ databases">
        <title>Genomic Encyclopedia of Type Strains, Phase IV (KMG-IV): sequencing the most valuable type-strain genomes for metagenomic binning, comparative biology and taxonomic classification.</title>
        <authorList>
            <person name="Goeker M."/>
        </authorList>
    </citation>
    <scope>NUCLEOTIDE SEQUENCE [LARGE SCALE GENOMIC DNA]</scope>
    <source>
        <strain evidence="10 11">DSM 12769</strain>
    </source>
</reference>
<dbReference type="EMBL" id="RCDA01000005">
    <property type="protein sequence ID" value="RLK46845.1"/>
    <property type="molecule type" value="Genomic_DNA"/>
</dbReference>
<evidence type="ECO:0000256" key="7">
    <source>
        <dbReference type="ARBA" id="ARBA00023136"/>
    </source>
</evidence>
<dbReference type="Pfam" id="PF04143">
    <property type="entry name" value="Sulf_transp"/>
    <property type="match status" value="1"/>
</dbReference>
<comment type="subcellular location">
    <subcellularLocation>
        <location evidence="1">Cell inner membrane</location>
        <topology evidence="1">Multi-pass membrane protein</topology>
    </subcellularLocation>
</comment>
<evidence type="ECO:0000256" key="5">
    <source>
        <dbReference type="ARBA" id="ARBA00022692"/>
    </source>
</evidence>
<protein>
    <submittedName>
        <fullName evidence="10">Uncharacterized protein</fullName>
    </submittedName>
</protein>
<dbReference type="OrthoDB" id="9794165at2"/>
<dbReference type="RefSeq" id="WP_121443054.1">
    <property type="nucleotide sequence ID" value="NZ_RCDA01000005.1"/>
</dbReference>
<keyword evidence="7 9" id="KW-0472">Membrane</keyword>
<evidence type="ECO:0000256" key="2">
    <source>
        <dbReference type="ARBA" id="ARBA00022448"/>
    </source>
</evidence>
<feature type="transmembrane region" description="Helical" evidence="9">
    <location>
        <begin position="303"/>
        <end position="323"/>
    </location>
</feature>
<feature type="transmembrane region" description="Helical" evidence="9">
    <location>
        <begin position="82"/>
        <end position="103"/>
    </location>
</feature>
<evidence type="ECO:0000313" key="10">
    <source>
        <dbReference type="EMBL" id="RLK46845.1"/>
    </source>
</evidence>
<dbReference type="InterPro" id="IPR007272">
    <property type="entry name" value="Sulf_transp_TsuA/YedE"/>
</dbReference>
<comment type="similarity">
    <text evidence="8">Belongs to the TsuA/YedE (TC 9.B.102) family.</text>
</comment>
<dbReference type="PANTHER" id="PTHR30574:SF1">
    <property type="entry name" value="SULPHUR TRANSPORT DOMAIN-CONTAINING PROTEIN"/>
    <property type="match status" value="1"/>
</dbReference>
<evidence type="ECO:0000256" key="6">
    <source>
        <dbReference type="ARBA" id="ARBA00022989"/>
    </source>
</evidence>
<keyword evidence="11" id="KW-1185">Reference proteome</keyword>
<feature type="transmembrane region" description="Helical" evidence="9">
    <location>
        <begin position="149"/>
        <end position="167"/>
    </location>
</feature>